<comment type="caution">
    <text evidence="9">The sequence shown here is derived from an EMBL/GenBank/DDBJ whole genome shotgun (WGS) entry which is preliminary data.</text>
</comment>
<dbReference type="GO" id="GO:0008270">
    <property type="term" value="F:zinc ion binding"/>
    <property type="evidence" value="ECO:0007669"/>
    <property type="project" value="UniProtKB-KW"/>
</dbReference>
<dbReference type="OrthoDB" id="410307at2759"/>
<dbReference type="AlphaFoldDB" id="A0A8T2UKU8"/>
<dbReference type="PANTHER" id="PTHR14493">
    <property type="entry name" value="UNKEMPT FAMILY MEMBER"/>
    <property type="match status" value="1"/>
</dbReference>
<accession>A0A8T2UKU8</accession>
<evidence type="ECO:0000256" key="6">
    <source>
        <dbReference type="PROSITE-ProRule" id="PRU00723"/>
    </source>
</evidence>
<keyword evidence="10" id="KW-1185">Reference proteome</keyword>
<dbReference type="Proteomes" id="UP000825935">
    <property type="component" value="Chromosome 7"/>
</dbReference>
<evidence type="ECO:0000313" key="9">
    <source>
        <dbReference type="EMBL" id="KAH7432929.1"/>
    </source>
</evidence>
<evidence type="ECO:0000256" key="5">
    <source>
        <dbReference type="ARBA" id="ARBA00023125"/>
    </source>
</evidence>
<evidence type="ECO:0000256" key="4">
    <source>
        <dbReference type="ARBA" id="ARBA00022833"/>
    </source>
</evidence>
<evidence type="ECO:0000256" key="3">
    <source>
        <dbReference type="ARBA" id="ARBA00022771"/>
    </source>
</evidence>
<dbReference type="GO" id="GO:0003677">
    <property type="term" value="F:DNA binding"/>
    <property type="evidence" value="ECO:0007669"/>
    <property type="project" value="UniProtKB-KW"/>
</dbReference>
<dbReference type="Pfam" id="PF25512">
    <property type="entry name" value="zf-CCCH_AtC3H23"/>
    <property type="match status" value="1"/>
</dbReference>
<dbReference type="InterPro" id="IPR036855">
    <property type="entry name" value="Znf_CCCH_sf"/>
</dbReference>
<keyword evidence="5" id="KW-0238">DNA-binding</keyword>
<evidence type="ECO:0000256" key="2">
    <source>
        <dbReference type="ARBA" id="ARBA00022737"/>
    </source>
</evidence>
<dbReference type="InterPro" id="IPR000571">
    <property type="entry name" value="Znf_CCCH"/>
</dbReference>
<dbReference type="SUPFAM" id="SSF90229">
    <property type="entry name" value="CCCH zinc finger"/>
    <property type="match status" value="1"/>
</dbReference>
<dbReference type="InterPro" id="IPR045234">
    <property type="entry name" value="Unkempt-like"/>
</dbReference>
<dbReference type="SMART" id="SM00356">
    <property type="entry name" value="ZnF_C3H1"/>
    <property type="match status" value="2"/>
</dbReference>
<sequence length="520" mass="57438">MPCFMTEDPAAPPLRSPSRIPCSDLQTQFPFLTALQASAPPSGVPATTLMQIAGSGCGATSLPSQLSSSLYRRPTGVSLNLSNVSDVYTEEGHPCDVESMMQLSPASSNHPEFGSPSPTSASALFTLRQFLPSNLERDRSDAFPYDMCIGDEFRMYAFKVRKCTRGRSHDWTECPFLHPGEKARRRDPRRYNYSGDPCPDYRKGSCKMGDACKFAHGVFESWLHPTRYRTQPCKDGRGCQRRICFFAHTADQLRATPQTPFSFPSTSPSLSLSPSPLSPTSASTEALPDMFEVFSPFSDKYLSSPMLYSPPLPSSPLCVPNIGEELTGPCISPASLHRSFSLRSRSSQMAHINEKLLHSDIEPHRTLSFRHGCALIGAQNFIIPEREQSFRSTYPLSCTQGLAKAGASISSPLLTHGTDLSHDVDNLRGLLKQVNLDALQHRAAHEHRQAVLLSESFARGTPTSEGNRARDEIMKYEHFFCKEGEIVEPQIERVESGRGIRAQIFENLLNSVNSNSESGH</sequence>
<evidence type="ECO:0000313" key="10">
    <source>
        <dbReference type="Proteomes" id="UP000825935"/>
    </source>
</evidence>
<keyword evidence="3 6" id="KW-0863">Zinc-finger</keyword>
<keyword evidence="1 6" id="KW-0479">Metal-binding</keyword>
<evidence type="ECO:0000256" key="1">
    <source>
        <dbReference type="ARBA" id="ARBA00022723"/>
    </source>
</evidence>
<evidence type="ECO:0000256" key="7">
    <source>
        <dbReference type="SAM" id="MobiDB-lite"/>
    </source>
</evidence>
<proteinExistence type="predicted"/>
<dbReference type="FunFam" id="3.30.1370.210:FF:000009">
    <property type="entry name" value="Zinc finger CCCH domain-containing protein 66"/>
    <property type="match status" value="1"/>
</dbReference>
<keyword evidence="4 6" id="KW-0862">Zinc</keyword>
<feature type="region of interest" description="Disordered" evidence="7">
    <location>
        <begin position="257"/>
        <end position="281"/>
    </location>
</feature>
<protein>
    <recommendedName>
        <fullName evidence="8">C3H1-type domain-containing protein</fullName>
    </recommendedName>
</protein>
<reference evidence="9" key="1">
    <citation type="submission" date="2021-08" db="EMBL/GenBank/DDBJ databases">
        <title>WGS assembly of Ceratopteris richardii.</title>
        <authorList>
            <person name="Marchant D.B."/>
            <person name="Chen G."/>
            <person name="Jenkins J."/>
            <person name="Shu S."/>
            <person name="Leebens-Mack J."/>
            <person name="Grimwood J."/>
            <person name="Schmutz J."/>
            <person name="Soltis P."/>
            <person name="Soltis D."/>
            <person name="Chen Z.-H."/>
        </authorList>
    </citation>
    <scope>NUCLEOTIDE SEQUENCE</scope>
    <source>
        <strain evidence="9">Whitten #5841</strain>
        <tissue evidence="9">Leaf</tissue>
    </source>
</reference>
<evidence type="ECO:0000259" key="8">
    <source>
        <dbReference type="PROSITE" id="PS50103"/>
    </source>
</evidence>
<name>A0A8T2UKU8_CERRI</name>
<dbReference type="PANTHER" id="PTHR14493:SF90">
    <property type="entry name" value="ZINC FINGER CCCH DOMAIN-CONTAINING PROTEIN 2"/>
    <property type="match status" value="1"/>
</dbReference>
<dbReference type="PROSITE" id="PS50103">
    <property type="entry name" value="ZF_C3H1"/>
    <property type="match status" value="1"/>
</dbReference>
<dbReference type="EMBL" id="CM035412">
    <property type="protein sequence ID" value="KAH7432929.1"/>
    <property type="molecule type" value="Genomic_DNA"/>
</dbReference>
<dbReference type="Gene3D" id="3.30.1370.210">
    <property type="match status" value="1"/>
</dbReference>
<feature type="zinc finger region" description="C3H1-type" evidence="6">
    <location>
        <begin position="192"/>
        <end position="219"/>
    </location>
</feature>
<dbReference type="InterPro" id="IPR057444">
    <property type="entry name" value="Znf-CCCH_AtC3H23-like"/>
</dbReference>
<organism evidence="9 10">
    <name type="scientific">Ceratopteris richardii</name>
    <name type="common">Triangle waterfern</name>
    <dbReference type="NCBI Taxonomy" id="49495"/>
    <lineage>
        <taxon>Eukaryota</taxon>
        <taxon>Viridiplantae</taxon>
        <taxon>Streptophyta</taxon>
        <taxon>Embryophyta</taxon>
        <taxon>Tracheophyta</taxon>
        <taxon>Polypodiopsida</taxon>
        <taxon>Polypodiidae</taxon>
        <taxon>Polypodiales</taxon>
        <taxon>Pteridineae</taxon>
        <taxon>Pteridaceae</taxon>
        <taxon>Parkerioideae</taxon>
        <taxon>Ceratopteris</taxon>
    </lineage>
</organism>
<feature type="domain" description="C3H1-type" evidence="8">
    <location>
        <begin position="192"/>
        <end position="219"/>
    </location>
</feature>
<dbReference type="Pfam" id="PF00642">
    <property type="entry name" value="zf-CCCH"/>
    <property type="match status" value="1"/>
</dbReference>
<keyword evidence="2" id="KW-0677">Repeat</keyword>
<gene>
    <name evidence="9" type="ORF">KP509_07G046400</name>
</gene>